<dbReference type="Proteomes" id="UP000694396">
    <property type="component" value="Unplaced"/>
</dbReference>
<name>A0A8C3QZ34_9PASS</name>
<feature type="domain" description="Aspartate/homoserine dehydrogenase NAD-binding" evidence="5">
    <location>
        <begin position="211"/>
        <end position="268"/>
    </location>
</feature>
<dbReference type="SUPFAM" id="SSF51735">
    <property type="entry name" value="NAD(P)-binding Rossmann-fold domains"/>
    <property type="match status" value="1"/>
</dbReference>
<dbReference type="AlphaFoldDB" id="A0A8C3QZ34"/>
<dbReference type="InterPro" id="IPR005106">
    <property type="entry name" value="Asp/hSer_DH_NAD-bd"/>
</dbReference>
<dbReference type="GO" id="GO:0033735">
    <property type="term" value="F:aspartate dehydrogenase [NAD(P)+] activity"/>
    <property type="evidence" value="ECO:0007669"/>
    <property type="project" value="InterPro"/>
</dbReference>
<evidence type="ECO:0000256" key="1">
    <source>
        <dbReference type="ARBA" id="ARBA00008331"/>
    </source>
</evidence>
<dbReference type="SUPFAM" id="SSF55347">
    <property type="entry name" value="Glyceraldehyde-3-phosphate dehydrogenase-like, C-terminal domain"/>
    <property type="match status" value="1"/>
</dbReference>
<dbReference type="Pfam" id="PF01958">
    <property type="entry name" value="Asp_DH_C"/>
    <property type="match status" value="1"/>
</dbReference>
<evidence type="ECO:0000313" key="6">
    <source>
        <dbReference type="Ensembl" id="ENSCRFP00000013537.1"/>
    </source>
</evidence>
<comment type="similarity">
    <text evidence="1">Belongs to the L-aspartate dehydrogenase family.</text>
</comment>
<dbReference type="Gene3D" id="3.40.50.720">
    <property type="entry name" value="NAD(P)-binding Rossmann-like Domain"/>
    <property type="match status" value="1"/>
</dbReference>
<evidence type="ECO:0000256" key="2">
    <source>
        <dbReference type="ARBA" id="ARBA00020169"/>
    </source>
</evidence>
<organism evidence="6 7">
    <name type="scientific">Cyanoderma ruficeps</name>
    <name type="common">rufous-capped babbler</name>
    <dbReference type="NCBI Taxonomy" id="181631"/>
    <lineage>
        <taxon>Eukaryota</taxon>
        <taxon>Metazoa</taxon>
        <taxon>Chordata</taxon>
        <taxon>Craniata</taxon>
        <taxon>Vertebrata</taxon>
        <taxon>Euteleostomi</taxon>
        <taxon>Archelosauria</taxon>
        <taxon>Archosauria</taxon>
        <taxon>Dinosauria</taxon>
        <taxon>Saurischia</taxon>
        <taxon>Theropoda</taxon>
        <taxon>Coelurosauria</taxon>
        <taxon>Aves</taxon>
        <taxon>Neognathae</taxon>
        <taxon>Neoaves</taxon>
        <taxon>Telluraves</taxon>
        <taxon>Australaves</taxon>
        <taxon>Passeriformes</taxon>
        <taxon>Sylvioidea</taxon>
        <taxon>Timaliidae</taxon>
        <taxon>Cyanoderma</taxon>
    </lineage>
</organism>
<dbReference type="InterPro" id="IPR036291">
    <property type="entry name" value="NAD(P)-bd_dom_sf"/>
</dbReference>
<dbReference type="GO" id="GO:0050661">
    <property type="term" value="F:NADP binding"/>
    <property type="evidence" value="ECO:0007669"/>
    <property type="project" value="InterPro"/>
</dbReference>
<accession>A0A8C3QZ34</accession>
<feature type="region of interest" description="Disordered" evidence="3">
    <location>
        <begin position="1"/>
        <end position="28"/>
    </location>
</feature>
<protein>
    <recommendedName>
        <fullName evidence="2">Aspartate dehydrogenase domain-containing protein</fullName>
    </recommendedName>
</protein>
<dbReference type="Ensembl" id="ENSCRFT00000014010.1">
    <property type="protein sequence ID" value="ENSCRFP00000013537.1"/>
    <property type="gene ID" value="ENSCRFG00000010482.1"/>
</dbReference>
<dbReference type="Pfam" id="PF03447">
    <property type="entry name" value="NAD_binding_3"/>
    <property type="match status" value="1"/>
</dbReference>
<dbReference type="PANTHER" id="PTHR31873">
    <property type="entry name" value="L-ASPARTATE DEHYDROGENASE-RELATED"/>
    <property type="match status" value="1"/>
</dbReference>
<feature type="compositionally biased region" description="Polar residues" evidence="3">
    <location>
        <begin position="1"/>
        <end position="17"/>
    </location>
</feature>
<dbReference type="InterPro" id="IPR002811">
    <property type="entry name" value="Asp_DH"/>
</dbReference>
<sequence length="554" mass="58869">MSPVSPTLPMSPTSNVPNVLDAPDVPTGVPDVPNPNVPIIPKPHNVPSVPIISTVPNVPSVPNGVPSVPTVPNIVNVPFIPKPSNVPLCPQCPQQCSQCPHCPQCPQCPHYPQTLQCPQCPHYLHRPQRCPQGSHCPQCPQCPQCPRYPQTFQCPQCPHNAPIIPNVPHVLKPSVPTVPNVPSPNVPTVPTVPVFPTVPGVPNAVPGVPRGVDLVVEVAHPCLAQEHGEDILRHADFMVGSPSALADAVTERRLREAAARGGHTLYVPRGALWGCDDIARMDSAGTLQALKVTMTKAPGSFRPQGWLRERVAAAVASGTRTVLYQGPLRPLCPLVPNNVNTMAAAAMAAPRLGFDGVTACLVADPSVPDWHIIDVEVTAVAEGGRALTVTSTRRNPAGAGDVTGSATRHSFWSSVIGASPPLSPMSPVSPQCRLSVPILTLSPPRSLHRTRRMRQALLRRNAGGNTRRGHLGDILGTFLGHFGDNKTLPRPHRGGALLVMAAGRGRDLIGGSAGRGTTGGRALTSDWWIPYGKKVKPLIERRRARGKTGRRSAR</sequence>
<evidence type="ECO:0000313" key="7">
    <source>
        <dbReference type="Proteomes" id="UP000694396"/>
    </source>
</evidence>
<dbReference type="PANTHER" id="PTHR31873:SF6">
    <property type="entry name" value="ASPARTATE DEHYDROGENASE DOMAIN-CONTAINING PROTEIN"/>
    <property type="match status" value="1"/>
</dbReference>
<evidence type="ECO:0000256" key="3">
    <source>
        <dbReference type="SAM" id="MobiDB-lite"/>
    </source>
</evidence>
<dbReference type="GO" id="GO:0009435">
    <property type="term" value="P:NAD+ biosynthetic process"/>
    <property type="evidence" value="ECO:0007669"/>
    <property type="project" value="InterPro"/>
</dbReference>
<feature type="domain" description="Aspartate dehydrogenase" evidence="4">
    <location>
        <begin position="319"/>
        <end position="406"/>
    </location>
</feature>
<reference evidence="6" key="2">
    <citation type="submission" date="2025-09" db="UniProtKB">
        <authorList>
            <consortium name="Ensembl"/>
        </authorList>
    </citation>
    <scope>IDENTIFICATION</scope>
</reference>
<reference evidence="6" key="1">
    <citation type="submission" date="2025-08" db="UniProtKB">
        <authorList>
            <consortium name="Ensembl"/>
        </authorList>
    </citation>
    <scope>IDENTIFICATION</scope>
</reference>
<proteinExistence type="inferred from homology"/>
<evidence type="ECO:0000259" key="4">
    <source>
        <dbReference type="Pfam" id="PF01958"/>
    </source>
</evidence>
<keyword evidence="7" id="KW-1185">Reference proteome</keyword>
<evidence type="ECO:0000259" key="5">
    <source>
        <dbReference type="Pfam" id="PF03447"/>
    </source>
</evidence>